<protein>
    <recommendedName>
        <fullName evidence="3">Thioesterase domain-containing protein</fullName>
    </recommendedName>
</protein>
<comment type="caution">
    <text evidence="1">The sequence shown here is derived from an EMBL/GenBank/DDBJ whole genome shotgun (WGS) entry which is preliminary data.</text>
</comment>
<proteinExistence type="predicted"/>
<evidence type="ECO:0000313" key="2">
    <source>
        <dbReference type="Proteomes" id="UP001595975"/>
    </source>
</evidence>
<dbReference type="Proteomes" id="UP001595975">
    <property type="component" value="Unassembled WGS sequence"/>
</dbReference>
<evidence type="ECO:0008006" key="3">
    <source>
        <dbReference type="Google" id="ProtNLM"/>
    </source>
</evidence>
<gene>
    <name evidence="1" type="ORF">ACFP3U_12720</name>
</gene>
<dbReference type="RefSeq" id="WP_380225537.1">
    <property type="nucleotide sequence ID" value="NZ_JBHSOF010000012.1"/>
</dbReference>
<accession>A0ABW0X230</accession>
<organism evidence="1 2">
    <name type="scientific">Kitasatospora misakiensis</name>
    <dbReference type="NCBI Taxonomy" id="67330"/>
    <lineage>
        <taxon>Bacteria</taxon>
        <taxon>Bacillati</taxon>
        <taxon>Actinomycetota</taxon>
        <taxon>Actinomycetes</taxon>
        <taxon>Kitasatosporales</taxon>
        <taxon>Streptomycetaceae</taxon>
        <taxon>Kitasatospora</taxon>
    </lineage>
</organism>
<dbReference type="SUPFAM" id="SSF53474">
    <property type="entry name" value="alpha/beta-Hydrolases"/>
    <property type="match status" value="1"/>
</dbReference>
<keyword evidence="2" id="KW-1185">Reference proteome</keyword>
<reference evidence="2" key="1">
    <citation type="journal article" date="2019" name="Int. J. Syst. Evol. Microbiol.">
        <title>The Global Catalogue of Microorganisms (GCM) 10K type strain sequencing project: providing services to taxonomists for standard genome sequencing and annotation.</title>
        <authorList>
            <consortium name="The Broad Institute Genomics Platform"/>
            <consortium name="The Broad Institute Genome Sequencing Center for Infectious Disease"/>
            <person name="Wu L."/>
            <person name="Ma J."/>
        </authorList>
    </citation>
    <scope>NUCLEOTIDE SEQUENCE [LARGE SCALE GENOMIC DNA]</scope>
    <source>
        <strain evidence="2">CGMCC 4.1437</strain>
    </source>
</reference>
<sequence length="292" mass="31204">MTAGNAWKSLTGGGNSRGILLAVDFDTTGRPEARFADLLANLGPEFAAWETVPPAADAEAARSGAGYLDHWTRGLADLTGHSGTDGVTGGLTGTDGERPAVHAVLGFCGGAIYAAALAERIAEQQDEAPLLVLFDPELSTAQTLIWQFHKVIGFLSAVISEEQIAEAREMGQQAFDEIPDVMALKDELLRLMREFGEPALIAAGLDETRREELFAVFESFLCYLAAASQIDPLPRWRSAVSYSSTSPLSGLNAMRSAGLEIEVGEEIRIDTDHGVMLADKELASAVARLLDR</sequence>
<dbReference type="Gene3D" id="3.40.50.1820">
    <property type="entry name" value="alpha/beta hydrolase"/>
    <property type="match status" value="1"/>
</dbReference>
<dbReference type="InterPro" id="IPR029058">
    <property type="entry name" value="AB_hydrolase_fold"/>
</dbReference>
<name>A0ABW0X230_9ACTN</name>
<evidence type="ECO:0000313" key="1">
    <source>
        <dbReference type="EMBL" id="MFC5663843.1"/>
    </source>
</evidence>
<dbReference type="EMBL" id="JBHSOF010000012">
    <property type="protein sequence ID" value="MFC5663843.1"/>
    <property type="molecule type" value="Genomic_DNA"/>
</dbReference>